<evidence type="ECO:0000256" key="1">
    <source>
        <dbReference type="SAM" id="Phobius"/>
    </source>
</evidence>
<evidence type="ECO:0000313" key="3">
    <source>
        <dbReference type="Proteomes" id="UP001179121"/>
    </source>
</evidence>
<keyword evidence="1" id="KW-0472">Membrane</keyword>
<dbReference type="EMBL" id="OX365700">
    <property type="protein sequence ID" value="CAI4032022.1"/>
    <property type="molecule type" value="Genomic_DNA"/>
</dbReference>
<evidence type="ECO:0008006" key="4">
    <source>
        <dbReference type="Google" id="ProtNLM"/>
    </source>
</evidence>
<gene>
    <name evidence="2" type="ORF">DNFV4_02447</name>
</gene>
<sequence length="193" mass="21278">MGRGSHEGGFTLFEIILVLGLLGLLLAIVVPRIGLLQDAGTAGRSLIGLIHTLKGQAVSSQQVWRLHLDLDQGQYWVTTVFADGERIPLDPRYEKRFELPVGVKFERAVTVFQGRRETGTVYVQILPNGYPEAAIISLRDLDDNRTLVALHVSNLTGQIRVSDVDVDLAPLPPLPEYVRPLLFPEIYGGNLSV</sequence>
<dbReference type="SUPFAM" id="SSF54523">
    <property type="entry name" value="Pili subunits"/>
    <property type="match status" value="1"/>
</dbReference>
<keyword evidence="1" id="KW-1133">Transmembrane helix</keyword>
<evidence type="ECO:0000313" key="2">
    <source>
        <dbReference type="EMBL" id="CAI4032022.1"/>
    </source>
</evidence>
<dbReference type="AlphaFoldDB" id="A0AA86MZS5"/>
<dbReference type="Proteomes" id="UP001179121">
    <property type="component" value="Chromosome"/>
</dbReference>
<keyword evidence="1" id="KW-0812">Transmembrane</keyword>
<accession>A0AA86MZS5</accession>
<keyword evidence="3" id="KW-1185">Reference proteome</keyword>
<name>A0AA86MZS5_9BACT</name>
<protein>
    <recommendedName>
        <fullName evidence="4">Prepilin-type N-terminal cleavage/methylation domain-containing protein</fullName>
    </recommendedName>
</protein>
<reference evidence="2" key="1">
    <citation type="submission" date="2022-10" db="EMBL/GenBank/DDBJ databases">
        <authorList>
            <person name="Koch H."/>
        </authorList>
    </citation>
    <scope>NUCLEOTIDE SEQUENCE</scope>
    <source>
        <strain evidence="2">DNF</strain>
    </source>
</reference>
<feature type="transmembrane region" description="Helical" evidence="1">
    <location>
        <begin position="12"/>
        <end position="35"/>
    </location>
</feature>
<proteinExistence type="predicted"/>
<dbReference type="InterPro" id="IPR045584">
    <property type="entry name" value="Pilin-like"/>
</dbReference>
<dbReference type="KEGG" id="nti:DNFV4_02447"/>
<organism evidence="2 3">
    <name type="scientific">Nitrospira tepida</name>
    <dbReference type="NCBI Taxonomy" id="2973512"/>
    <lineage>
        <taxon>Bacteria</taxon>
        <taxon>Pseudomonadati</taxon>
        <taxon>Nitrospirota</taxon>
        <taxon>Nitrospiria</taxon>
        <taxon>Nitrospirales</taxon>
        <taxon>Nitrospiraceae</taxon>
        <taxon>Nitrospira</taxon>
    </lineage>
</organism>